<keyword evidence="4" id="KW-0646">Protease inhibitor</keyword>
<evidence type="ECO:0000256" key="3">
    <source>
        <dbReference type="ARBA" id="ARBA00022525"/>
    </source>
</evidence>
<dbReference type="AlphaFoldDB" id="A0A7M7GAF4"/>
<evidence type="ECO:0000256" key="6">
    <source>
        <dbReference type="ARBA" id="ARBA00023157"/>
    </source>
</evidence>
<evidence type="ECO:0000256" key="1">
    <source>
        <dbReference type="ARBA" id="ARBA00004613"/>
    </source>
</evidence>
<dbReference type="EnsemblMetazoa" id="XM_003250037">
    <property type="protein sequence ID" value="XP_003250085"/>
    <property type="gene ID" value="LOC100576444"/>
</dbReference>
<organism evidence="9">
    <name type="scientific">Apis mellifera</name>
    <name type="common">Honeybee</name>
    <dbReference type="NCBI Taxonomy" id="7460"/>
    <lineage>
        <taxon>Eukaryota</taxon>
        <taxon>Metazoa</taxon>
        <taxon>Ecdysozoa</taxon>
        <taxon>Arthropoda</taxon>
        <taxon>Hexapoda</taxon>
        <taxon>Insecta</taxon>
        <taxon>Pterygota</taxon>
        <taxon>Neoptera</taxon>
        <taxon>Endopterygota</taxon>
        <taxon>Hymenoptera</taxon>
        <taxon>Apocrita</taxon>
        <taxon>Aculeata</taxon>
        <taxon>Apoidea</taxon>
        <taxon>Anthophila</taxon>
        <taxon>Apidae</taxon>
        <taxon>Apis</taxon>
    </lineage>
</organism>
<sequence length="82" mass="8989">MNTFNMSRILLTLLVILAIFSSSTLAKGICRENEEWQSCGTACQPSCSNPTPICTLQCVPSCQCESGLLRNENKQCIEPSEC</sequence>
<gene>
    <name evidence="9" type="primary">100576444</name>
    <name evidence="11" type="synonym">LOC100576444</name>
</gene>
<dbReference type="InterPro" id="IPR051368">
    <property type="entry name" value="SerProtInhib-TIL_Domain"/>
</dbReference>
<reference evidence="11" key="2">
    <citation type="submission" date="2025-04" db="UniProtKB">
        <authorList>
            <consortium name="RefSeq"/>
        </authorList>
    </citation>
    <scope>IDENTIFICATION</scope>
    <source>
        <strain evidence="11">DH4</strain>
        <tissue evidence="11">Whole body</tissue>
    </source>
</reference>
<keyword evidence="7" id="KW-0732">Signal</keyword>
<dbReference type="RefSeq" id="XP_003250085.1">
    <property type="nucleotide sequence ID" value="XM_003250037.4"/>
</dbReference>
<accession>A0A8B6XX09</accession>
<dbReference type="OMA" id="CNDNEEW"/>
<reference evidence="9" key="1">
    <citation type="submission" date="2021-01" db="UniProtKB">
        <authorList>
            <consortium name="EnsemblMetazoa"/>
        </authorList>
    </citation>
    <scope>IDENTIFICATION</scope>
    <source>
        <strain evidence="9">DH4</strain>
    </source>
</reference>
<feature type="domain" description="TIL" evidence="8">
    <location>
        <begin position="30"/>
        <end position="82"/>
    </location>
</feature>
<comment type="similarity">
    <text evidence="2">Belongs to the serine protease inhibitor-like (TIL domain-containing) family.</text>
</comment>
<evidence type="ECO:0000256" key="2">
    <source>
        <dbReference type="ARBA" id="ARBA00007611"/>
    </source>
</evidence>
<dbReference type="OrthoDB" id="7695409at2759"/>
<feature type="chain" id="PRO_5044659300" evidence="7">
    <location>
        <begin position="27"/>
        <end position="82"/>
    </location>
</feature>
<evidence type="ECO:0000256" key="7">
    <source>
        <dbReference type="SAM" id="SignalP"/>
    </source>
</evidence>
<dbReference type="Pfam" id="PF01826">
    <property type="entry name" value="TIL"/>
    <property type="match status" value="1"/>
</dbReference>
<dbReference type="Proteomes" id="UP000005203">
    <property type="component" value="Linkage group LG16"/>
</dbReference>
<name>A0A7M7GAF4_APIME</name>
<keyword evidence="5" id="KW-0722">Serine protease inhibitor</keyword>
<evidence type="ECO:0000313" key="11">
    <source>
        <dbReference type="RefSeq" id="XP_003250085.1"/>
    </source>
</evidence>
<dbReference type="Gene3D" id="2.10.25.10">
    <property type="entry name" value="Laminin"/>
    <property type="match status" value="1"/>
</dbReference>
<keyword evidence="6" id="KW-1015">Disulfide bond</keyword>
<comment type="subcellular location">
    <subcellularLocation>
        <location evidence="1">Secreted</location>
    </subcellularLocation>
</comment>
<dbReference type="GeneID" id="100576444"/>
<dbReference type="KEGG" id="ame:100576444"/>
<dbReference type="SUPFAM" id="SSF57567">
    <property type="entry name" value="Serine protease inhibitors"/>
    <property type="match status" value="1"/>
</dbReference>
<dbReference type="GO" id="GO:0005576">
    <property type="term" value="C:extracellular region"/>
    <property type="evidence" value="ECO:0007669"/>
    <property type="project" value="UniProtKB-SubCell"/>
</dbReference>
<dbReference type="CDD" id="cd19941">
    <property type="entry name" value="TIL"/>
    <property type="match status" value="1"/>
</dbReference>
<dbReference type="InterPro" id="IPR002919">
    <property type="entry name" value="TIL_dom"/>
</dbReference>
<dbReference type="PANTHER" id="PTHR23259:SF70">
    <property type="entry name" value="ACCESSORY GLAND PROTEIN ACP62F-RELATED"/>
    <property type="match status" value="1"/>
</dbReference>
<evidence type="ECO:0000313" key="9">
    <source>
        <dbReference type="EnsemblMetazoa" id="XP_003250085"/>
    </source>
</evidence>
<evidence type="ECO:0000259" key="8">
    <source>
        <dbReference type="Pfam" id="PF01826"/>
    </source>
</evidence>
<keyword evidence="3" id="KW-0964">Secreted</keyword>
<keyword evidence="10" id="KW-1185">Reference proteome</keyword>
<proteinExistence type="inferred from homology"/>
<evidence type="ECO:0000256" key="5">
    <source>
        <dbReference type="ARBA" id="ARBA00022900"/>
    </source>
</evidence>
<dbReference type="GO" id="GO:0004867">
    <property type="term" value="F:serine-type endopeptidase inhibitor activity"/>
    <property type="evidence" value="ECO:0007669"/>
    <property type="project" value="UniProtKB-KW"/>
</dbReference>
<dbReference type="InterPro" id="IPR036084">
    <property type="entry name" value="Ser_inhib-like_sf"/>
</dbReference>
<feature type="signal peptide" evidence="7">
    <location>
        <begin position="1"/>
        <end position="26"/>
    </location>
</feature>
<protein>
    <submittedName>
        <fullName evidence="11">Chymotrypsin inhibitor</fullName>
    </submittedName>
</protein>
<dbReference type="PANTHER" id="PTHR23259">
    <property type="entry name" value="RIDDLE"/>
    <property type="match status" value="1"/>
</dbReference>
<evidence type="ECO:0000256" key="4">
    <source>
        <dbReference type="ARBA" id="ARBA00022690"/>
    </source>
</evidence>
<accession>A0A7M7GAF4</accession>
<evidence type="ECO:0000313" key="10">
    <source>
        <dbReference type="Proteomes" id="UP000005203"/>
    </source>
</evidence>